<reference evidence="6" key="1">
    <citation type="submission" date="2018-12" db="EMBL/GenBank/DDBJ databases">
        <title>Novel natural products biosynthetic potential of the class Ktedonobacteria.</title>
        <authorList>
            <person name="Zheng Y."/>
            <person name="Saitou A."/>
            <person name="Wang C.M."/>
            <person name="Toyoda A."/>
            <person name="Minakuchi Y."/>
            <person name="Sekiguchi Y."/>
            <person name="Ueda K."/>
            <person name="Takano H."/>
            <person name="Sakai Y."/>
            <person name="Yokota A."/>
            <person name="Yabe S."/>
        </authorList>
    </citation>
    <scope>NUCLEOTIDE SEQUENCE</scope>
    <source>
        <strain evidence="6">COM3</strain>
    </source>
</reference>
<name>A0A455SN61_9CHLR</name>
<protein>
    <recommendedName>
        <fullName evidence="5">Glycosyl hydrolases family 39 N-terminal catalytic domain-containing protein</fullName>
    </recommendedName>
</protein>
<keyword evidence="4" id="KW-0732">Signal</keyword>
<dbReference type="GO" id="GO:0016798">
    <property type="term" value="F:hydrolase activity, acting on glycosyl bonds"/>
    <property type="evidence" value="ECO:0007669"/>
    <property type="project" value="UniProtKB-KW"/>
</dbReference>
<dbReference type="SUPFAM" id="SSF51445">
    <property type="entry name" value="(Trans)glycosidases"/>
    <property type="match status" value="1"/>
</dbReference>
<evidence type="ECO:0000256" key="4">
    <source>
        <dbReference type="SAM" id="SignalP"/>
    </source>
</evidence>
<comment type="similarity">
    <text evidence="1">Belongs to the glycosyl hydrolase 39 family.</text>
</comment>
<keyword evidence="2" id="KW-0378">Hydrolase</keyword>
<evidence type="ECO:0000313" key="6">
    <source>
        <dbReference type="EMBL" id="BBH88419.1"/>
    </source>
</evidence>
<evidence type="ECO:0000256" key="1">
    <source>
        <dbReference type="ARBA" id="ARBA00008875"/>
    </source>
</evidence>
<dbReference type="Pfam" id="PF01229">
    <property type="entry name" value="Glyco_hydro_39"/>
    <property type="match status" value="1"/>
</dbReference>
<feature type="domain" description="Glycosyl hydrolases family 39 N-terminal catalytic" evidence="5">
    <location>
        <begin position="158"/>
        <end position="342"/>
    </location>
</feature>
<dbReference type="Gene3D" id="3.20.20.80">
    <property type="entry name" value="Glycosidases"/>
    <property type="match status" value="1"/>
</dbReference>
<evidence type="ECO:0000256" key="2">
    <source>
        <dbReference type="ARBA" id="ARBA00022801"/>
    </source>
</evidence>
<organism evidence="6">
    <name type="scientific">Thermosporothrix sp. COM3</name>
    <dbReference type="NCBI Taxonomy" id="2490863"/>
    <lineage>
        <taxon>Bacteria</taxon>
        <taxon>Bacillati</taxon>
        <taxon>Chloroflexota</taxon>
        <taxon>Ktedonobacteria</taxon>
        <taxon>Ktedonobacterales</taxon>
        <taxon>Thermosporotrichaceae</taxon>
        <taxon>Thermosporothrix</taxon>
    </lineage>
</organism>
<feature type="chain" id="PRO_5019813200" description="Glycosyl hydrolases family 39 N-terminal catalytic domain-containing protein" evidence="4">
    <location>
        <begin position="23"/>
        <end position="353"/>
    </location>
</feature>
<dbReference type="EMBL" id="AP019376">
    <property type="protein sequence ID" value="BBH88419.1"/>
    <property type="molecule type" value="Genomic_DNA"/>
</dbReference>
<proteinExistence type="inferred from homology"/>
<accession>A0A455SN61</accession>
<evidence type="ECO:0000256" key="3">
    <source>
        <dbReference type="ARBA" id="ARBA00023295"/>
    </source>
</evidence>
<feature type="signal peptide" evidence="4">
    <location>
        <begin position="1"/>
        <end position="22"/>
    </location>
</feature>
<dbReference type="PROSITE" id="PS51257">
    <property type="entry name" value="PROKAR_LIPOPROTEIN"/>
    <property type="match status" value="1"/>
</dbReference>
<dbReference type="AlphaFoldDB" id="A0A455SN61"/>
<dbReference type="InterPro" id="IPR049166">
    <property type="entry name" value="GH39_cat"/>
</dbReference>
<gene>
    <name evidence="6" type="ORF">KTC_31700</name>
</gene>
<evidence type="ECO:0000259" key="5">
    <source>
        <dbReference type="Pfam" id="PF01229"/>
    </source>
</evidence>
<sequence length="353" mass="39884">MRFTRSLRLACCILVLFLSACSATVSQKLPGDATATKSPPTATATQKPLLPGQRIWKDGASSFLFGTNDTQEWSENNIQTSQSIQKALKEAHFTLLRTFFFDKSEADDHHPITDDEIEQRLKTVENTGMSCLGVLFNVFNVEFMKHVVQLAGSRCLLYEFGNEPDFMKIPIKDYLKQWNTVIPMLRQINPQAKFIGPVTYTHEDTEYIQGFLDGVKESGVMPDAISFHLYPCWEDSREGCLAKATDYYNAALSVRKMVRDTLGKELPIGVTEWNYDPANPPPPYGDEPEFIKAYTKTALYSLFKAGVAFANQFDAASYSGYGRLDMFDVDTNQPKPQYDAMKEMIAEYRIPES</sequence>
<keyword evidence="3" id="KW-0326">Glycosidase</keyword>
<dbReference type="InterPro" id="IPR017853">
    <property type="entry name" value="GH"/>
</dbReference>